<dbReference type="OrthoDB" id="6777468at2759"/>
<sequence>MPYLEEYQSLSSFQFANPQFPSIIWALRVYPNTKAKHADSQYETSGGFVSLIRKEPVNNTIKAKYIIYATDVKQMLRIDIATLNEFTFTTQQNESPKYSIDVLTAYEFKDPLIFYCEVEFKPTNVENEEIIIDLSEPSFTSHKSFNNMFENGILTDCVIKVGDEKINAHRCVLAHNSVVFQKMFEQEDMIEAKNGEINIVDSSPECVHAMIDYFYNGEINKEILEKLLFELFAIAHKYEVKSLMDKCEYIIATRIDTKNFATCVDYTQLYNLPLLENVCIKFIVKNRKTFLDSNEWKTCQELYKKKAFYLLESVLKNF</sequence>
<feature type="domain" description="BTB" evidence="1">
    <location>
        <begin position="155"/>
        <end position="223"/>
    </location>
</feature>
<dbReference type="PROSITE" id="PS50097">
    <property type="entry name" value="BTB"/>
    <property type="match status" value="1"/>
</dbReference>
<dbReference type="InterPro" id="IPR000210">
    <property type="entry name" value="BTB/POZ_dom"/>
</dbReference>
<dbReference type="SUPFAM" id="SSF54695">
    <property type="entry name" value="POZ domain"/>
    <property type="match status" value="1"/>
</dbReference>
<dbReference type="AlphaFoldDB" id="A0A8S9ZUZ5"/>
<evidence type="ECO:0000313" key="3">
    <source>
        <dbReference type="Proteomes" id="UP000605970"/>
    </source>
</evidence>
<evidence type="ECO:0000313" key="2">
    <source>
        <dbReference type="EMBL" id="KAF7636811.1"/>
    </source>
</evidence>
<dbReference type="InterPro" id="IPR011333">
    <property type="entry name" value="SKP1/BTB/POZ_sf"/>
</dbReference>
<protein>
    <submittedName>
        <fullName evidence="2">BTB domain-containing protein</fullName>
    </submittedName>
</protein>
<dbReference type="PANTHER" id="PTHR46672:SF1">
    <property type="entry name" value="OS08G0103600 PROTEIN"/>
    <property type="match status" value="1"/>
</dbReference>
<reference evidence="2" key="1">
    <citation type="journal article" date="2020" name="Ecol. Evol.">
        <title>Genome structure and content of the rice root-knot nematode (Meloidogyne graminicola).</title>
        <authorList>
            <person name="Phan N.T."/>
            <person name="Danchin E.G.J."/>
            <person name="Klopp C."/>
            <person name="Perfus-Barbeoch L."/>
            <person name="Kozlowski D.K."/>
            <person name="Koutsovoulos G.D."/>
            <person name="Lopez-Roques C."/>
            <person name="Bouchez O."/>
            <person name="Zahm M."/>
            <person name="Besnard G."/>
            <person name="Bellafiore S."/>
        </authorList>
    </citation>
    <scope>NUCLEOTIDE SEQUENCE</scope>
    <source>
        <strain evidence="2">VN-18</strain>
    </source>
</reference>
<dbReference type="Pfam" id="PF00651">
    <property type="entry name" value="BTB"/>
    <property type="match status" value="1"/>
</dbReference>
<dbReference type="EMBL" id="JABEBT010000026">
    <property type="protein sequence ID" value="KAF7636811.1"/>
    <property type="molecule type" value="Genomic_DNA"/>
</dbReference>
<proteinExistence type="predicted"/>
<evidence type="ECO:0000259" key="1">
    <source>
        <dbReference type="PROSITE" id="PS50097"/>
    </source>
</evidence>
<dbReference type="Gene3D" id="3.30.710.10">
    <property type="entry name" value="Potassium Channel Kv1.1, Chain A"/>
    <property type="match status" value="1"/>
</dbReference>
<accession>A0A8S9ZUZ5</accession>
<comment type="caution">
    <text evidence="2">The sequence shown here is derived from an EMBL/GenBank/DDBJ whole genome shotgun (WGS) entry which is preliminary data.</text>
</comment>
<dbReference type="PANTHER" id="PTHR46672">
    <property type="entry name" value="OS08G0495500 PROTEIN-RELATED"/>
    <property type="match status" value="1"/>
</dbReference>
<dbReference type="SMART" id="SM00225">
    <property type="entry name" value="BTB"/>
    <property type="match status" value="1"/>
</dbReference>
<name>A0A8S9ZUZ5_9BILA</name>
<dbReference type="InterPro" id="IPR044714">
    <property type="entry name" value="AtSIBP1-like"/>
</dbReference>
<dbReference type="CDD" id="cd18186">
    <property type="entry name" value="BTB_POZ_ZBTB_KLHL-like"/>
    <property type="match status" value="1"/>
</dbReference>
<dbReference type="Proteomes" id="UP000605970">
    <property type="component" value="Unassembled WGS sequence"/>
</dbReference>
<keyword evidence="3" id="KW-1185">Reference proteome</keyword>
<organism evidence="2 3">
    <name type="scientific">Meloidogyne graminicola</name>
    <dbReference type="NCBI Taxonomy" id="189291"/>
    <lineage>
        <taxon>Eukaryota</taxon>
        <taxon>Metazoa</taxon>
        <taxon>Ecdysozoa</taxon>
        <taxon>Nematoda</taxon>
        <taxon>Chromadorea</taxon>
        <taxon>Rhabditida</taxon>
        <taxon>Tylenchina</taxon>
        <taxon>Tylenchomorpha</taxon>
        <taxon>Tylenchoidea</taxon>
        <taxon>Meloidogynidae</taxon>
        <taxon>Meloidogyninae</taxon>
        <taxon>Meloidogyne</taxon>
    </lineage>
</organism>
<gene>
    <name evidence="2" type="ORF">Mgra_00003758</name>
</gene>